<dbReference type="PROSITE" id="PS00993">
    <property type="entry name" value="RIBOSOMAL_L30E_2"/>
    <property type="match status" value="1"/>
</dbReference>
<dbReference type="PANTHER" id="PTHR11449">
    <property type="entry name" value="RIBOSOMAL PROTEIN L30"/>
    <property type="match status" value="1"/>
</dbReference>
<evidence type="ECO:0000313" key="8">
    <source>
        <dbReference type="Proteomes" id="UP000031668"/>
    </source>
</evidence>
<dbReference type="OrthoDB" id="1928736at2759"/>
<dbReference type="EMBL" id="JWZT01001198">
    <property type="protein sequence ID" value="KII72501.1"/>
    <property type="molecule type" value="Genomic_DNA"/>
</dbReference>
<evidence type="ECO:0000313" key="7">
    <source>
        <dbReference type="EMBL" id="KII72501.1"/>
    </source>
</evidence>
<protein>
    <recommendedName>
        <fullName evidence="4">Large ribosomal subunit protein eL30</fullName>
    </recommendedName>
    <alternativeName>
        <fullName evidence="5">60S ribosomal protein L30</fullName>
    </alternativeName>
</protein>
<dbReference type="InterPro" id="IPR004038">
    <property type="entry name" value="Ribosomal_eL8/eL30/eS12/Gad45"/>
</dbReference>
<evidence type="ECO:0000256" key="5">
    <source>
        <dbReference type="ARBA" id="ARBA00035336"/>
    </source>
</evidence>
<evidence type="ECO:0000256" key="3">
    <source>
        <dbReference type="ARBA" id="ARBA00023274"/>
    </source>
</evidence>
<dbReference type="GO" id="GO:0003723">
    <property type="term" value="F:RNA binding"/>
    <property type="evidence" value="ECO:0007669"/>
    <property type="project" value="InterPro"/>
</dbReference>
<evidence type="ECO:0000256" key="2">
    <source>
        <dbReference type="ARBA" id="ARBA00022980"/>
    </source>
</evidence>
<organism evidence="7 8">
    <name type="scientific">Thelohanellus kitauei</name>
    <name type="common">Myxosporean</name>
    <dbReference type="NCBI Taxonomy" id="669202"/>
    <lineage>
        <taxon>Eukaryota</taxon>
        <taxon>Metazoa</taxon>
        <taxon>Cnidaria</taxon>
        <taxon>Myxozoa</taxon>
        <taxon>Myxosporea</taxon>
        <taxon>Bivalvulida</taxon>
        <taxon>Platysporina</taxon>
        <taxon>Myxobolidae</taxon>
        <taxon>Thelohanellus</taxon>
    </lineage>
</organism>
<keyword evidence="3" id="KW-0687">Ribonucleoprotein</keyword>
<evidence type="ECO:0000259" key="6">
    <source>
        <dbReference type="Pfam" id="PF01248"/>
    </source>
</evidence>
<dbReference type="GO" id="GO:0005840">
    <property type="term" value="C:ribosome"/>
    <property type="evidence" value="ECO:0007669"/>
    <property type="project" value="UniProtKB-KW"/>
</dbReference>
<proteinExistence type="inferred from homology"/>
<dbReference type="Proteomes" id="UP000031668">
    <property type="component" value="Unassembled WGS sequence"/>
</dbReference>
<keyword evidence="2 7" id="KW-0689">Ribosomal protein</keyword>
<dbReference type="InterPro" id="IPR022991">
    <property type="entry name" value="Ribosomal_eL30_CS"/>
</dbReference>
<comment type="caution">
    <text evidence="7">The sequence shown here is derived from an EMBL/GenBank/DDBJ whole genome shotgun (WGS) entry which is preliminary data.</text>
</comment>
<dbReference type="GO" id="GO:1990904">
    <property type="term" value="C:ribonucleoprotein complex"/>
    <property type="evidence" value="ECO:0007669"/>
    <property type="project" value="UniProtKB-KW"/>
</dbReference>
<feature type="domain" description="Ribosomal protein eL8/eL30/eS12/Gadd45" evidence="6">
    <location>
        <begin position="11"/>
        <end position="103"/>
    </location>
</feature>
<dbReference type="InterPro" id="IPR029064">
    <property type="entry name" value="Ribosomal_eL30-like_sf"/>
</dbReference>
<dbReference type="Pfam" id="PF01248">
    <property type="entry name" value="Ribosomal_L7Ae"/>
    <property type="match status" value="1"/>
</dbReference>
<comment type="similarity">
    <text evidence="1">Belongs to the eukaryotic ribosomal protein eL30 family.</text>
</comment>
<sequence>MPVEKKQKSENINARLQLAIKSGRYTLGFKSCRRNLRNCKSQLIIMANNVPQLRRCEVEYFAMLSRSMIYHFNGSNVELGTACGKYFPISMLTILDGGDSDIISHIQKISKAVS</sequence>
<name>A0A0C2MYT0_THEKT</name>
<dbReference type="OMA" id="HRVSCLS"/>
<dbReference type="NCBIfam" id="NF002172">
    <property type="entry name" value="PRK01018.1"/>
    <property type="match status" value="1"/>
</dbReference>
<dbReference type="Gene3D" id="3.30.1330.30">
    <property type="match status" value="1"/>
</dbReference>
<keyword evidence="8" id="KW-1185">Reference proteome</keyword>
<accession>A0A0C2MYT0</accession>
<evidence type="ECO:0000256" key="4">
    <source>
        <dbReference type="ARBA" id="ARBA00035231"/>
    </source>
</evidence>
<reference evidence="7 8" key="1">
    <citation type="journal article" date="2014" name="Genome Biol. Evol.">
        <title>The genome of the myxosporean Thelohanellus kitauei shows adaptations to nutrient acquisition within its fish host.</title>
        <authorList>
            <person name="Yang Y."/>
            <person name="Xiong J."/>
            <person name="Zhou Z."/>
            <person name="Huo F."/>
            <person name="Miao W."/>
            <person name="Ran C."/>
            <person name="Liu Y."/>
            <person name="Zhang J."/>
            <person name="Feng J."/>
            <person name="Wang M."/>
            <person name="Wang M."/>
            <person name="Wang L."/>
            <person name="Yao B."/>
        </authorList>
    </citation>
    <scope>NUCLEOTIDE SEQUENCE [LARGE SCALE GENOMIC DNA]</scope>
    <source>
        <strain evidence="7">Wuqing</strain>
    </source>
</reference>
<gene>
    <name evidence="7" type="ORF">RF11_07769</name>
</gene>
<evidence type="ECO:0000256" key="1">
    <source>
        <dbReference type="ARBA" id="ARBA00007326"/>
    </source>
</evidence>
<dbReference type="InterPro" id="IPR039109">
    <property type="entry name" value="Ribosomal_eL30-like"/>
</dbReference>
<dbReference type="FunFam" id="3.30.1330.30:FF:000001">
    <property type="entry name" value="60S ribosomal protein L30"/>
    <property type="match status" value="1"/>
</dbReference>
<dbReference type="AlphaFoldDB" id="A0A0C2MYT0"/>
<dbReference type="SUPFAM" id="SSF55315">
    <property type="entry name" value="L30e-like"/>
    <property type="match status" value="1"/>
</dbReference>